<keyword evidence="2" id="KW-0511">Multifunctional enzyme</keyword>
<accession>A0ABQ6LAZ8</accession>
<organism evidence="4 5">
    <name type="scientific">Aspergillus oryzae var. brunneus</name>
    <dbReference type="NCBI Taxonomy" id="332754"/>
    <lineage>
        <taxon>Eukaryota</taxon>
        <taxon>Fungi</taxon>
        <taxon>Dikarya</taxon>
        <taxon>Ascomycota</taxon>
        <taxon>Pezizomycotina</taxon>
        <taxon>Eurotiomycetes</taxon>
        <taxon>Eurotiomycetidae</taxon>
        <taxon>Eurotiales</taxon>
        <taxon>Aspergillaceae</taxon>
        <taxon>Aspergillus</taxon>
        <taxon>Aspergillus subgen. Circumdati</taxon>
    </lineage>
</organism>
<evidence type="ECO:0000259" key="3">
    <source>
        <dbReference type="SMART" id="SM00829"/>
    </source>
</evidence>
<reference evidence="4" key="1">
    <citation type="submission" date="2023-04" db="EMBL/GenBank/DDBJ databases">
        <title>Aspergillus oryzae var. brunneus NBRC 4377.</title>
        <authorList>
            <person name="Ichikawa N."/>
            <person name="Sato H."/>
            <person name="Tonouchi N."/>
        </authorList>
    </citation>
    <scope>NUCLEOTIDE SEQUENCE</scope>
    <source>
        <strain evidence="4">NBRC 4377</strain>
    </source>
</reference>
<evidence type="ECO:0000313" key="4">
    <source>
        <dbReference type="EMBL" id="GMG55279.1"/>
    </source>
</evidence>
<dbReference type="Pfam" id="PF13602">
    <property type="entry name" value="ADH_zinc_N_2"/>
    <property type="match status" value="1"/>
</dbReference>
<dbReference type="InterPro" id="IPR050444">
    <property type="entry name" value="Polyketide_Synthase"/>
</dbReference>
<dbReference type="Gene3D" id="3.90.180.10">
    <property type="entry name" value="Medium-chain alcohol dehydrogenases, catalytic domain"/>
    <property type="match status" value="1"/>
</dbReference>
<dbReference type="PANTHER" id="PTHR45681">
    <property type="entry name" value="POLYKETIDE SYNTHASE 44-RELATED"/>
    <property type="match status" value="1"/>
</dbReference>
<name>A0ABQ6LAZ8_ASPOZ</name>
<dbReference type="Proteomes" id="UP001165189">
    <property type="component" value="Unassembled WGS sequence"/>
</dbReference>
<sequence>MEKYNVPKGHIFHSRDASFVKAVKRVTGGRGVDCVLNSLSGELLRVSWTCLAPFGTFVETGLRDITNTMRLDMRPFSRSTTFAFINMVNFSNAEGLDVLGQILSDVFAFVHKGVLGAAYPLAVYPVAELETGCTAME</sequence>
<feature type="domain" description="Enoyl reductase (ER)" evidence="3">
    <location>
        <begin position="1"/>
        <end position="136"/>
    </location>
</feature>
<dbReference type="EMBL" id="BSYB01000117">
    <property type="protein sequence ID" value="GMG55279.1"/>
    <property type="molecule type" value="Genomic_DNA"/>
</dbReference>
<gene>
    <name evidence="4" type="ORF">Aory05_001345400</name>
</gene>
<dbReference type="SUPFAM" id="SSF51735">
    <property type="entry name" value="NAD(P)-binding Rossmann-fold domains"/>
    <property type="match status" value="1"/>
</dbReference>
<dbReference type="SMART" id="SM00829">
    <property type="entry name" value="PKS_ER"/>
    <property type="match status" value="1"/>
</dbReference>
<protein>
    <submittedName>
        <fullName evidence="4">Unnamed protein product</fullName>
    </submittedName>
</protein>
<dbReference type="InterPro" id="IPR020843">
    <property type="entry name" value="ER"/>
</dbReference>
<dbReference type="CDD" id="cd05195">
    <property type="entry name" value="enoyl_red"/>
    <property type="match status" value="1"/>
</dbReference>
<evidence type="ECO:0000256" key="2">
    <source>
        <dbReference type="ARBA" id="ARBA00023268"/>
    </source>
</evidence>
<keyword evidence="1" id="KW-0808">Transferase</keyword>
<comment type="caution">
    <text evidence="4">The sequence shown here is derived from an EMBL/GenBank/DDBJ whole genome shotgun (WGS) entry which is preliminary data.</text>
</comment>
<keyword evidence="5" id="KW-1185">Reference proteome</keyword>
<evidence type="ECO:0000256" key="1">
    <source>
        <dbReference type="ARBA" id="ARBA00022679"/>
    </source>
</evidence>
<dbReference type="PANTHER" id="PTHR45681:SF6">
    <property type="entry name" value="POLYKETIDE SYNTHASE 37"/>
    <property type="match status" value="1"/>
</dbReference>
<proteinExistence type="predicted"/>
<evidence type="ECO:0000313" key="5">
    <source>
        <dbReference type="Proteomes" id="UP001165189"/>
    </source>
</evidence>
<dbReference type="InterPro" id="IPR036291">
    <property type="entry name" value="NAD(P)-bd_dom_sf"/>
</dbReference>